<evidence type="ECO:0000313" key="2">
    <source>
        <dbReference type="EMBL" id="KAK4733756.1"/>
    </source>
</evidence>
<comment type="caution">
    <text evidence="2">The sequence shown here is derived from an EMBL/GenBank/DDBJ whole genome shotgun (WGS) entry which is preliminary data.</text>
</comment>
<reference evidence="2 3" key="1">
    <citation type="submission" date="2023-10" db="EMBL/GenBank/DDBJ databases">
        <title>Genome-Wide Identification Analysis in wild type Solanum Pinnatisectum Reveals Some Genes Defensing Phytophthora Infestans.</title>
        <authorList>
            <person name="Sun C."/>
        </authorList>
    </citation>
    <scope>NUCLEOTIDE SEQUENCE [LARGE SCALE GENOMIC DNA]</scope>
    <source>
        <strain evidence="2">LQN</strain>
        <tissue evidence="2">Leaf</tissue>
    </source>
</reference>
<dbReference type="AlphaFoldDB" id="A0AAV9M7F5"/>
<sequence length="302" mass="34262">MDNVCTIKRRDEDFRKRKEREAEKKNKEKSEQEKEGTNIIQVQDSGKPETGNSQQAQQQLSPRRQYKSIETQKHAQAKIQVTGQQQDTTPHPHSQQEQEIGNQEENWQIQKKKQNRNQEQSNIKTIWRTVSPQHKTNKESKQQEPAETGILSTIHTHNNYTNLEMQEPQDMNNAEEGNNNRAAGQRNLSIQGSNNGPSILKSHNKVILQKEQATATKTNKITGIDFTIPSPNSLDNIVINFDEEAVGGMDGRAQEIHTNLQEGVSIGGRELTHVLYEVVDRDHRSDLSAPATPLADPDKARQ</sequence>
<feature type="region of interest" description="Disordered" evidence="1">
    <location>
        <begin position="1"/>
        <end position="146"/>
    </location>
</feature>
<gene>
    <name evidence="2" type="ORF">R3W88_008017</name>
</gene>
<protein>
    <submittedName>
        <fullName evidence="2">Uncharacterized protein</fullName>
    </submittedName>
</protein>
<feature type="compositionally biased region" description="Basic and acidic residues" evidence="1">
    <location>
        <begin position="8"/>
        <end position="36"/>
    </location>
</feature>
<feature type="compositionally biased region" description="Polar residues" evidence="1">
    <location>
        <begin position="117"/>
        <end position="134"/>
    </location>
</feature>
<evidence type="ECO:0000256" key="1">
    <source>
        <dbReference type="SAM" id="MobiDB-lite"/>
    </source>
</evidence>
<name>A0AAV9M7F5_9SOLN</name>
<feature type="region of interest" description="Disordered" evidence="1">
    <location>
        <begin position="283"/>
        <end position="302"/>
    </location>
</feature>
<dbReference type="EMBL" id="JAWPEI010000002">
    <property type="protein sequence ID" value="KAK4733756.1"/>
    <property type="molecule type" value="Genomic_DNA"/>
</dbReference>
<accession>A0AAV9M7F5</accession>
<feature type="compositionally biased region" description="Low complexity" evidence="1">
    <location>
        <begin position="95"/>
        <end position="109"/>
    </location>
</feature>
<organism evidence="2 3">
    <name type="scientific">Solanum pinnatisectum</name>
    <name type="common">tansyleaf nightshade</name>
    <dbReference type="NCBI Taxonomy" id="50273"/>
    <lineage>
        <taxon>Eukaryota</taxon>
        <taxon>Viridiplantae</taxon>
        <taxon>Streptophyta</taxon>
        <taxon>Embryophyta</taxon>
        <taxon>Tracheophyta</taxon>
        <taxon>Spermatophyta</taxon>
        <taxon>Magnoliopsida</taxon>
        <taxon>eudicotyledons</taxon>
        <taxon>Gunneridae</taxon>
        <taxon>Pentapetalae</taxon>
        <taxon>asterids</taxon>
        <taxon>lamiids</taxon>
        <taxon>Solanales</taxon>
        <taxon>Solanaceae</taxon>
        <taxon>Solanoideae</taxon>
        <taxon>Solaneae</taxon>
        <taxon>Solanum</taxon>
    </lineage>
</organism>
<keyword evidence="3" id="KW-1185">Reference proteome</keyword>
<dbReference type="Proteomes" id="UP001311915">
    <property type="component" value="Unassembled WGS sequence"/>
</dbReference>
<evidence type="ECO:0000313" key="3">
    <source>
        <dbReference type="Proteomes" id="UP001311915"/>
    </source>
</evidence>
<proteinExistence type="predicted"/>
<feature type="compositionally biased region" description="Polar residues" evidence="1">
    <location>
        <begin position="79"/>
        <end position="93"/>
    </location>
</feature>